<evidence type="ECO:0000256" key="1">
    <source>
        <dbReference type="ARBA" id="ARBA00006226"/>
    </source>
</evidence>
<comment type="caution">
    <text evidence="3">The sequence shown here is derived from an EMBL/GenBank/DDBJ whole genome shotgun (WGS) entry which is preliminary data.</text>
</comment>
<dbReference type="InterPro" id="IPR035093">
    <property type="entry name" value="RelE/ParE_toxin_dom_sf"/>
</dbReference>
<dbReference type="RefSeq" id="WP_205096119.1">
    <property type="nucleotide sequence ID" value="NZ_JACLYZ010000030.1"/>
</dbReference>
<name>A0ABS2E2Q1_9BACT</name>
<protein>
    <submittedName>
        <fullName evidence="3">Type II toxin-antitoxin system RelE/ParE family toxin</fullName>
    </submittedName>
</protein>
<keyword evidence="4" id="KW-1185">Reference proteome</keyword>
<dbReference type="Pfam" id="PF05016">
    <property type="entry name" value="ParE_toxin"/>
    <property type="match status" value="1"/>
</dbReference>
<sequence length="105" mass="12111">MVVIVRNGAKRQIREIFDYYRTVANRKVAKKIVSKISETIDLLTVHPHIGGILSGYADLPFTYRSIVAHPHYKVIYRVEDDKVIVISVWDCRQDPSGLDNELQEE</sequence>
<evidence type="ECO:0000256" key="2">
    <source>
        <dbReference type="ARBA" id="ARBA00022649"/>
    </source>
</evidence>
<accession>A0ABS2E2Q1</accession>
<organism evidence="3 4">
    <name type="scientific">Mediterranea massiliensis</name>
    <dbReference type="NCBI Taxonomy" id="1841865"/>
    <lineage>
        <taxon>Bacteria</taxon>
        <taxon>Pseudomonadati</taxon>
        <taxon>Bacteroidota</taxon>
        <taxon>Bacteroidia</taxon>
        <taxon>Bacteroidales</taxon>
        <taxon>Bacteroidaceae</taxon>
        <taxon>Mediterranea</taxon>
    </lineage>
</organism>
<comment type="similarity">
    <text evidence="1">Belongs to the RelE toxin family.</text>
</comment>
<dbReference type="SUPFAM" id="SSF143011">
    <property type="entry name" value="RelE-like"/>
    <property type="match status" value="1"/>
</dbReference>
<dbReference type="InterPro" id="IPR051803">
    <property type="entry name" value="TA_system_RelE-like_toxin"/>
</dbReference>
<reference evidence="3 4" key="1">
    <citation type="journal article" date="2021" name="Sci. Rep.">
        <title>The distribution of antibiotic resistance genes in chicken gut microbiota commensals.</title>
        <authorList>
            <person name="Juricova H."/>
            <person name="Matiasovicova J."/>
            <person name="Kubasova T."/>
            <person name="Cejkova D."/>
            <person name="Rychlik I."/>
        </authorList>
    </citation>
    <scope>NUCLEOTIDE SEQUENCE [LARGE SCALE GENOMIC DNA]</scope>
    <source>
        <strain evidence="3 4">An772</strain>
    </source>
</reference>
<dbReference type="EMBL" id="JACLYZ010000030">
    <property type="protein sequence ID" value="MBM6735915.1"/>
    <property type="molecule type" value="Genomic_DNA"/>
</dbReference>
<evidence type="ECO:0000313" key="4">
    <source>
        <dbReference type="Proteomes" id="UP000766986"/>
    </source>
</evidence>
<dbReference type="PANTHER" id="PTHR33755">
    <property type="entry name" value="TOXIN PARE1-RELATED"/>
    <property type="match status" value="1"/>
</dbReference>
<proteinExistence type="inferred from homology"/>
<dbReference type="Proteomes" id="UP000766986">
    <property type="component" value="Unassembled WGS sequence"/>
</dbReference>
<gene>
    <name evidence="3" type="ORF">H7U35_11910</name>
</gene>
<dbReference type="InterPro" id="IPR007712">
    <property type="entry name" value="RelE/ParE_toxin"/>
</dbReference>
<keyword evidence="2" id="KW-1277">Toxin-antitoxin system</keyword>
<evidence type="ECO:0000313" key="3">
    <source>
        <dbReference type="EMBL" id="MBM6735915.1"/>
    </source>
</evidence>
<dbReference type="Gene3D" id="3.30.2310.20">
    <property type="entry name" value="RelE-like"/>
    <property type="match status" value="1"/>
</dbReference>